<dbReference type="EMBL" id="JARBHB010000008">
    <property type="protein sequence ID" value="KAJ8877980.1"/>
    <property type="molecule type" value="Genomic_DNA"/>
</dbReference>
<evidence type="ECO:0000313" key="2">
    <source>
        <dbReference type="EMBL" id="KAJ8877980.1"/>
    </source>
</evidence>
<sequence length="602" mass="66574">MKDIVYDRTAQTREELTARIMHAATEIKDSRLQLRFISVRQSPHRSPPVEVIRPLYQAVLLPDFRVRESSRRCRWSCGFSRGSLVLPALAFPRFTIIVSRVPIPPEPLNSTDVSVTTNLTDIDRRVVDDSEPIADLQGNKQRVPYCQVWSDTGHSLGLQPMNKHLKLEYARGASILTSWRGSQRAERAATERRSAANQVSNKYFCVRHMATLGLTIPWFAAEKRSVAARSDHLQLRKSLPTSAIGRDLKLRNGLACKTLPCASFCLAHRGMSSAASLMTSHMRGCGFASPSRLLLRPSLCRRRHVWTSIASLYAQASFALRECDTCSLFARQERLNFVQDPVCTVTFACKVEQRAVKLFVTDYCSAHLKSERSLCELETISLFVRDARECSPSVCSDPIRESFGVKGRGKRNIPEKIRRPAASSGLIPTCENPAATPPEIDSVILIAIQRLLSTFLQLRNALPVNIGCHGRKKKPRLSSGLVTRLAPRRTGGGGVAPGFDARENLRRESSAVFHFPPPAHSSAAPYIASPSSALKISMVERIEHGAAPKRMKRGGGGDPRENLPTSGIVRHGPHDAKISRVTTAGVSRPWGMALMGGEWSNH</sequence>
<accession>A0ABQ9H103</accession>
<organism evidence="2 3">
    <name type="scientific">Dryococelus australis</name>
    <dbReference type="NCBI Taxonomy" id="614101"/>
    <lineage>
        <taxon>Eukaryota</taxon>
        <taxon>Metazoa</taxon>
        <taxon>Ecdysozoa</taxon>
        <taxon>Arthropoda</taxon>
        <taxon>Hexapoda</taxon>
        <taxon>Insecta</taxon>
        <taxon>Pterygota</taxon>
        <taxon>Neoptera</taxon>
        <taxon>Polyneoptera</taxon>
        <taxon>Phasmatodea</taxon>
        <taxon>Verophasmatodea</taxon>
        <taxon>Anareolatae</taxon>
        <taxon>Phasmatidae</taxon>
        <taxon>Eurycanthinae</taxon>
        <taxon>Dryococelus</taxon>
    </lineage>
</organism>
<protein>
    <submittedName>
        <fullName evidence="2">Uncharacterized protein</fullName>
    </submittedName>
</protein>
<dbReference type="Proteomes" id="UP001159363">
    <property type="component" value="Chromosome 7"/>
</dbReference>
<comment type="caution">
    <text evidence="2">The sequence shown here is derived from an EMBL/GenBank/DDBJ whole genome shotgun (WGS) entry which is preliminary data.</text>
</comment>
<gene>
    <name evidence="2" type="ORF">PR048_022443</name>
</gene>
<proteinExistence type="predicted"/>
<evidence type="ECO:0000313" key="3">
    <source>
        <dbReference type="Proteomes" id="UP001159363"/>
    </source>
</evidence>
<keyword evidence="3" id="KW-1185">Reference proteome</keyword>
<feature type="region of interest" description="Disordered" evidence="1">
    <location>
        <begin position="546"/>
        <end position="572"/>
    </location>
</feature>
<evidence type="ECO:0000256" key="1">
    <source>
        <dbReference type="SAM" id="MobiDB-lite"/>
    </source>
</evidence>
<reference evidence="2 3" key="1">
    <citation type="submission" date="2023-02" db="EMBL/GenBank/DDBJ databases">
        <title>LHISI_Scaffold_Assembly.</title>
        <authorList>
            <person name="Stuart O.P."/>
            <person name="Cleave R."/>
            <person name="Magrath M.J.L."/>
            <person name="Mikheyev A.S."/>
        </authorList>
    </citation>
    <scope>NUCLEOTIDE SEQUENCE [LARGE SCALE GENOMIC DNA]</scope>
    <source>
        <strain evidence="2">Daus_M_001</strain>
        <tissue evidence="2">Leg muscle</tissue>
    </source>
</reference>
<name>A0ABQ9H103_9NEOP</name>